<proteinExistence type="inferred from homology"/>
<gene>
    <name evidence="6" type="ORF">MPHL21000_09245</name>
</gene>
<dbReference type="EMBL" id="ANBP01000010">
    <property type="protein sequence ID" value="KAB7757070.1"/>
    <property type="molecule type" value="Genomic_DNA"/>
</dbReference>
<dbReference type="AlphaFoldDB" id="A0A5N5V8V8"/>
<dbReference type="InterPro" id="IPR029058">
    <property type="entry name" value="AB_hydrolase_fold"/>
</dbReference>
<comment type="similarity">
    <text evidence="1">Belongs to the peptidase S33 family.</text>
</comment>
<name>A0A5N5V8V8_MYCPH</name>
<dbReference type="Proteomes" id="UP000325690">
    <property type="component" value="Unassembled WGS sequence"/>
</dbReference>
<evidence type="ECO:0000259" key="5">
    <source>
        <dbReference type="Pfam" id="PF00561"/>
    </source>
</evidence>
<dbReference type="InterPro" id="IPR051601">
    <property type="entry name" value="Serine_prot/Carboxylest_S33"/>
</dbReference>
<evidence type="ECO:0000313" key="7">
    <source>
        <dbReference type="Proteomes" id="UP000325690"/>
    </source>
</evidence>
<reference evidence="6 7" key="1">
    <citation type="submission" date="2012-10" db="EMBL/GenBank/DDBJ databases">
        <title>The draft sequence of the Mycobacterium pheli genome.</title>
        <authorList>
            <person name="Pettersson B.M.F."/>
            <person name="Das S."/>
            <person name="Dasgupta S."/>
            <person name="Bhattacharya A."/>
            <person name="Kirsebom L.A."/>
        </authorList>
    </citation>
    <scope>NUCLEOTIDE SEQUENCE [LARGE SCALE GENOMIC DNA]</scope>
    <source>
        <strain evidence="6 7">CCUG 21000</strain>
    </source>
</reference>
<comment type="caution">
    <text evidence="6">The sequence shown here is derived from an EMBL/GenBank/DDBJ whole genome shotgun (WGS) entry which is preliminary data.</text>
</comment>
<dbReference type="PANTHER" id="PTHR43248">
    <property type="entry name" value="2-SUCCINYL-6-HYDROXY-2,4-CYCLOHEXADIENE-1-CARBOXYLATE SYNTHASE"/>
    <property type="match status" value="1"/>
</dbReference>
<evidence type="ECO:0000256" key="3">
    <source>
        <dbReference type="ARBA" id="ARBA00022801"/>
    </source>
</evidence>
<keyword evidence="2 4" id="KW-0732">Signal</keyword>
<organism evidence="6 7">
    <name type="scientific">Mycolicibacterium phlei DSM 43239 = CCUG 21000</name>
    <dbReference type="NCBI Taxonomy" id="1226750"/>
    <lineage>
        <taxon>Bacteria</taxon>
        <taxon>Bacillati</taxon>
        <taxon>Actinomycetota</taxon>
        <taxon>Actinomycetes</taxon>
        <taxon>Mycobacteriales</taxon>
        <taxon>Mycobacteriaceae</taxon>
        <taxon>Mycolicibacterium</taxon>
    </lineage>
</organism>
<keyword evidence="3 6" id="KW-0378">Hydrolase</keyword>
<accession>A0A5N5V8V8</accession>
<feature type="domain" description="AB hydrolase-1" evidence="5">
    <location>
        <begin position="89"/>
        <end position="477"/>
    </location>
</feature>
<sequence>MWWVGRMVRGFATVCALVFALALIAAPVGSAATVQWSGCDVFLAPELAQAVPTAQCGTVAVPVDYADPEGPQAQLAVIRVPASGERIGVLVVNPGGPGGSAVNTVADMGAALADTEIGRRFDLVGVDPRGVGHSTPQLRCRTDEEIDAYRREPLADHSPEGVAHIEQVYGRFVQQCLERMGPEFLAGVGTATAARDLDLVREALGENQISYLGFSYGTALGTAYGEQFPDRVRVMVLDGAIDPLADPIERRVRQLAGFQQAFNAYAADCARSTDCPLGTDPDQWVARYHALIDPLVHQPAWTSDPRGLGYQDAITGTVNALYSQRYWRFLTSGLLGLQRGTDPVDLLLLADEYERRDPSGHYTNQRDASTAITCVDAPYPTDPAAWVEADRRIREAAPFLSYGGFTGFAPRDICALWPVPATTAPHPAVSPGPDKVVVVATTRDPATPYQGGVNLAQQLGAPLITFDGSQHTVVFNGDACVDTAVVRFLVDSVPPPYGLHC</sequence>
<evidence type="ECO:0000256" key="1">
    <source>
        <dbReference type="ARBA" id="ARBA00010088"/>
    </source>
</evidence>
<dbReference type="Pfam" id="PF00561">
    <property type="entry name" value="Abhydrolase_1"/>
    <property type="match status" value="1"/>
</dbReference>
<dbReference type="SUPFAM" id="SSF53474">
    <property type="entry name" value="alpha/beta-Hydrolases"/>
    <property type="match status" value="1"/>
</dbReference>
<evidence type="ECO:0000256" key="2">
    <source>
        <dbReference type="ARBA" id="ARBA00022729"/>
    </source>
</evidence>
<dbReference type="GO" id="GO:0016787">
    <property type="term" value="F:hydrolase activity"/>
    <property type="evidence" value="ECO:0007669"/>
    <property type="project" value="UniProtKB-KW"/>
</dbReference>
<evidence type="ECO:0000313" key="6">
    <source>
        <dbReference type="EMBL" id="KAB7757070.1"/>
    </source>
</evidence>
<dbReference type="Gene3D" id="3.40.50.1820">
    <property type="entry name" value="alpha/beta hydrolase"/>
    <property type="match status" value="1"/>
</dbReference>
<feature type="signal peptide" evidence="4">
    <location>
        <begin position="1"/>
        <end position="31"/>
    </location>
</feature>
<keyword evidence="7" id="KW-1185">Reference proteome</keyword>
<dbReference type="PANTHER" id="PTHR43248:SF29">
    <property type="entry name" value="TRIPEPTIDYL AMINOPEPTIDASE"/>
    <property type="match status" value="1"/>
</dbReference>
<feature type="chain" id="PRO_5024444532" evidence="4">
    <location>
        <begin position="32"/>
        <end position="501"/>
    </location>
</feature>
<dbReference type="InterPro" id="IPR000073">
    <property type="entry name" value="AB_hydrolase_1"/>
</dbReference>
<protein>
    <submittedName>
        <fullName evidence="6">Hydrolase</fullName>
    </submittedName>
</protein>
<evidence type="ECO:0000256" key="4">
    <source>
        <dbReference type="SAM" id="SignalP"/>
    </source>
</evidence>